<dbReference type="Proteomes" id="UP000051202">
    <property type="component" value="Unassembled WGS sequence"/>
</dbReference>
<keyword evidence="2" id="KW-0813">Transport</keyword>
<evidence type="ECO:0000256" key="6">
    <source>
        <dbReference type="ARBA" id="ARBA00022882"/>
    </source>
</evidence>
<evidence type="ECO:0000256" key="12">
    <source>
        <dbReference type="SAM" id="Phobius"/>
    </source>
</evidence>
<dbReference type="GO" id="GO:0005249">
    <property type="term" value="F:voltage-gated potassium channel activity"/>
    <property type="evidence" value="ECO:0007669"/>
    <property type="project" value="InterPro"/>
</dbReference>
<evidence type="ECO:0000256" key="2">
    <source>
        <dbReference type="ARBA" id="ARBA00022448"/>
    </source>
</evidence>
<dbReference type="AlphaFoldDB" id="A0A0T6DQJ3"/>
<feature type="transmembrane region" description="Helical" evidence="12">
    <location>
        <begin position="221"/>
        <end position="246"/>
    </location>
</feature>
<evidence type="ECO:0000256" key="7">
    <source>
        <dbReference type="ARBA" id="ARBA00022958"/>
    </source>
</evidence>
<evidence type="ECO:0000313" key="14">
    <source>
        <dbReference type="EMBL" id="KRU22224.1"/>
    </source>
</evidence>
<dbReference type="PRINTS" id="PR00169">
    <property type="entry name" value="KCHANNEL"/>
</dbReference>
<keyword evidence="3" id="KW-0633">Potassium transport</keyword>
<dbReference type="Gene3D" id="1.10.287.70">
    <property type="match status" value="1"/>
</dbReference>
<evidence type="ECO:0000259" key="13">
    <source>
        <dbReference type="Pfam" id="PF00520"/>
    </source>
</evidence>
<comment type="subcellular location">
    <subcellularLocation>
        <location evidence="1">Membrane</location>
        <topology evidence="1">Multi-pass membrane protein</topology>
    </subcellularLocation>
</comment>
<organism evidence="14 15">
    <name type="scientific">Psychrobacter piscatorii</name>
    <dbReference type="NCBI Taxonomy" id="554343"/>
    <lineage>
        <taxon>Bacteria</taxon>
        <taxon>Pseudomonadati</taxon>
        <taxon>Pseudomonadota</taxon>
        <taxon>Gammaproteobacteria</taxon>
        <taxon>Moraxellales</taxon>
        <taxon>Moraxellaceae</taxon>
        <taxon>Psychrobacter</taxon>
    </lineage>
</organism>
<dbReference type="InterPro" id="IPR005821">
    <property type="entry name" value="Ion_trans_dom"/>
</dbReference>
<accession>A0A0T6DQJ3</accession>
<feature type="transmembrane region" description="Helical" evidence="12">
    <location>
        <begin position="160"/>
        <end position="181"/>
    </location>
</feature>
<evidence type="ECO:0000256" key="10">
    <source>
        <dbReference type="ARBA" id="ARBA00023136"/>
    </source>
</evidence>
<dbReference type="InterPro" id="IPR027359">
    <property type="entry name" value="Volt_channel_dom_sf"/>
</dbReference>
<evidence type="ECO:0000256" key="8">
    <source>
        <dbReference type="ARBA" id="ARBA00022989"/>
    </source>
</evidence>
<feature type="transmembrane region" description="Helical" evidence="12">
    <location>
        <begin position="60"/>
        <end position="78"/>
    </location>
</feature>
<feature type="domain" description="Ion transport" evidence="13">
    <location>
        <begin position="28"/>
        <end position="248"/>
    </location>
</feature>
<reference evidence="14 15" key="1">
    <citation type="submission" date="2015-11" db="EMBL/GenBank/DDBJ databases">
        <title>Permanent draft genome of Psychrobacter piscatorii LQ58.</title>
        <authorList>
            <person name="Zhou M."/>
            <person name="Dong B."/>
            <person name="Liu Q."/>
        </authorList>
    </citation>
    <scope>NUCLEOTIDE SEQUENCE [LARGE SCALE GENOMIC DNA]</scope>
    <source>
        <strain evidence="14 15">LQ58</strain>
    </source>
</reference>
<dbReference type="InterPro" id="IPR028325">
    <property type="entry name" value="VG_K_chnl"/>
</dbReference>
<dbReference type="Gene3D" id="1.20.120.350">
    <property type="entry name" value="Voltage-gated potassium channels. Chain C"/>
    <property type="match status" value="1"/>
</dbReference>
<feature type="transmembrane region" description="Helical" evidence="12">
    <location>
        <begin position="99"/>
        <end position="121"/>
    </location>
</feature>
<keyword evidence="11" id="KW-0407">Ion channel</keyword>
<keyword evidence="4 12" id="KW-0812">Transmembrane</keyword>
<dbReference type="STRING" id="554343.AS194_01605"/>
<dbReference type="RefSeq" id="WP_058024941.1">
    <property type="nucleotide sequence ID" value="NZ_LNDJ01000074.1"/>
</dbReference>
<dbReference type="PANTHER" id="PTHR11537">
    <property type="entry name" value="VOLTAGE-GATED POTASSIUM CHANNEL"/>
    <property type="match status" value="1"/>
</dbReference>
<feature type="transmembrane region" description="Helical" evidence="12">
    <location>
        <begin position="133"/>
        <end position="153"/>
    </location>
</feature>
<evidence type="ECO:0000256" key="3">
    <source>
        <dbReference type="ARBA" id="ARBA00022538"/>
    </source>
</evidence>
<evidence type="ECO:0000313" key="15">
    <source>
        <dbReference type="Proteomes" id="UP000051202"/>
    </source>
</evidence>
<keyword evidence="15" id="KW-1185">Reference proteome</keyword>
<keyword evidence="10 12" id="KW-0472">Membrane</keyword>
<comment type="caution">
    <text evidence="14">The sequence shown here is derived from an EMBL/GenBank/DDBJ whole genome shotgun (WGS) entry which is preliminary data.</text>
</comment>
<dbReference type="PANTHER" id="PTHR11537:SF254">
    <property type="entry name" value="POTASSIUM VOLTAGE-GATED CHANNEL PROTEIN SHAB"/>
    <property type="match status" value="1"/>
</dbReference>
<dbReference type="SUPFAM" id="SSF81324">
    <property type="entry name" value="Voltage-gated potassium channels"/>
    <property type="match status" value="1"/>
</dbReference>
<dbReference type="Pfam" id="PF00520">
    <property type="entry name" value="Ion_trans"/>
    <property type="match status" value="1"/>
</dbReference>
<keyword evidence="8 12" id="KW-1133">Transmembrane helix</keyword>
<protein>
    <submittedName>
        <fullName evidence="14">Ion transport protein</fullName>
    </submittedName>
</protein>
<feature type="transmembrane region" description="Helical" evidence="12">
    <location>
        <begin position="32"/>
        <end position="54"/>
    </location>
</feature>
<dbReference type="EMBL" id="LNDJ01000074">
    <property type="protein sequence ID" value="KRU22224.1"/>
    <property type="molecule type" value="Genomic_DNA"/>
</dbReference>
<evidence type="ECO:0000256" key="4">
    <source>
        <dbReference type="ARBA" id="ARBA00022692"/>
    </source>
</evidence>
<dbReference type="GO" id="GO:0001508">
    <property type="term" value="P:action potential"/>
    <property type="evidence" value="ECO:0007669"/>
    <property type="project" value="TreeGrafter"/>
</dbReference>
<proteinExistence type="predicted"/>
<evidence type="ECO:0000256" key="5">
    <source>
        <dbReference type="ARBA" id="ARBA00022826"/>
    </source>
</evidence>
<evidence type="ECO:0000256" key="1">
    <source>
        <dbReference type="ARBA" id="ARBA00004141"/>
    </source>
</evidence>
<sequence length="327" mass="38132">MLLKSIRRLRHFVYDTLQNDEHDTLFSRYIDYFLIFLIMTNVAAVIAESVDSWYYPYQDYFTWFENFSIVIFSIEYLLRLWSVAEAKPDNTTWRQRWDWVRSPSALIDLVAIVPAFLNFFVNIDLRFLRILRLFRILKLTRYFASMRILLVVISKERGSFQAVIFILIIMIVSASSGIYLVENHAQPEEFESIPKAMWWAVVTLTTVGYGDVTPITNAGKILGAIITILGVGLAALPAGILATGLANELAQRREELEQHFREQLIDSDFDLVQNQMMIDKIRRELGLDKEQAQNIVLQVLREQELERREKEVEVRQKNFCPHCGEVL</sequence>
<evidence type="ECO:0000256" key="11">
    <source>
        <dbReference type="ARBA" id="ARBA00023303"/>
    </source>
</evidence>
<keyword evidence="5" id="KW-0631">Potassium channel</keyword>
<name>A0A0T6DQJ3_9GAMM</name>
<keyword evidence="7" id="KW-0630">Potassium</keyword>
<keyword evidence="9" id="KW-0406">Ion transport</keyword>
<evidence type="ECO:0000256" key="9">
    <source>
        <dbReference type="ARBA" id="ARBA00023065"/>
    </source>
</evidence>
<dbReference type="GO" id="GO:0008076">
    <property type="term" value="C:voltage-gated potassium channel complex"/>
    <property type="evidence" value="ECO:0007669"/>
    <property type="project" value="InterPro"/>
</dbReference>
<keyword evidence="6" id="KW-0851">Voltage-gated channel</keyword>
<gene>
    <name evidence="14" type="ORF">AS194_01605</name>
</gene>